<sequence length="144" mass="16367">FIEITTLPSNATAYNDTVENKNIIYTYKIRAFKNSDFSKFSNEVNTAENLGLMAPSELNGEVIPSTTNVKLNWNDNSSNELGFIIERKVINEYEYNEAARVGPNSITWTDTSDKLQTGLTIYYRVKAYNTTDFSNYSNIFSITL</sequence>
<evidence type="ECO:0000259" key="1">
    <source>
        <dbReference type="PROSITE" id="PS50853"/>
    </source>
</evidence>
<protein>
    <recommendedName>
        <fullName evidence="1">Fibronectin type-III domain-containing protein</fullName>
    </recommendedName>
</protein>
<reference evidence="2" key="1">
    <citation type="submission" date="2018-06" db="EMBL/GenBank/DDBJ databases">
        <authorList>
            <person name="Zhirakovskaya E."/>
        </authorList>
    </citation>
    <scope>NUCLEOTIDE SEQUENCE</scope>
</reference>
<dbReference type="CDD" id="cd00063">
    <property type="entry name" value="FN3"/>
    <property type="match status" value="1"/>
</dbReference>
<evidence type="ECO:0000313" key="2">
    <source>
        <dbReference type="EMBL" id="VAX27928.1"/>
    </source>
</evidence>
<proteinExistence type="predicted"/>
<feature type="domain" description="Fibronectin type-III" evidence="1">
    <location>
        <begin position="54"/>
        <end position="144"/>
    </location>
</feature>
<dbReference type="InterPro" id="IPR036116">
    <property type="entry name" value="FN3_sf"/>
</dbReference>
<dbReference type="AlphaFoldDB" id="A0A3B1CVF4"/>
<organism evidence="2">
    <name type="scientific">hydrothermal vent metagenome</name>
    <dbReference type="NCBI Taxonomy" id="652676"/>
    <lineage>
        <taxon>unclassified sequences</taxon>
        <taxon>metagenomes</taxon>
        <taxon>ecological metagenomes</taxon>
    </lineage>
</organism>
<gene>
    <name evidence="2" type="ORF">MNBD_IGNAVI01-158</name>
</gene>
<dbReference type="Gene3D" id="2.60.40.10">
    <property type="entry name" value="Immunoglobulins"/>
    <property type="match status" value="2"/>
</dbReference>
<dbReference type="PROSITE" id="PS50853">
    <property type="entry name" value="FN3"/>
    <property type="match status" value="1"/>
</dbReference>
<feature type="non-terminal residue" evidence="2">
    <location>
        <position position="1"/>
    </location>
</feature>
<accession>A0A3B1CVF4</accession>
<dbReference type="EMBL" id="UOGD01000398">
    <property type="protein sequence ID" value="VAX27928.1"/>
    <property type="molecule type" value="Genomic_DNA"/>
</dbReference>
<dbReference type="InterPro" id="IPR013783">
    <property type="entry name" value="Ig-like_fold"/>
</dbReference>
<name>A0A3B1CVF4_9ZZZZ</name>
<dbReference type="SUPFAM" id="SSF49265">
    <property type="entry name" value="Fibronectin type III"/>
    <property type="match status" value="1"/>
</dbReference>
<dbReference type="InterPro" id="IPR003961">
    <property type="entry name" value="FN3_dom"/>
</dbReference>